<dbReference type="AlphaFoldDB" id="A0A0J6VY43"/>
<dbReference type="PATRIC" id="fig|1187852.3.peg.3562"/>
<organism evidence="9 10">
    <name type="scientific">Methylobacterium tarhaniae</name>
    <dbReference type="NCBI Taxonomy" id="1187852"/>
    <lineage>
        <taxon>Bacteria</taxon>
        <taxon>Pseudomonadati</taxon>
        <taxon>Pseudomonadota</taxon>
        <taxon>Alphaproteobacteria</taxon>
        <taxon>Hyphomicrobiales</taxon>
        <taxon>Methylobacteriaceae</taxon>
        <taxon>Methylobacterium</taxon>
    </lineage>
</organism>
<dbReference type="PANTHER" id="PTHR41523">
    <property type="entry name" value="TWO-COMPONENT SYSTEM SENSOR PROTEIN"/>
    <property type="match status" value="1"/>
</dbReference>
<accession>A0A0J6VY43</accession>
<evidence type="ECO:0000313" key="10">
    <source>
        <dbReference type="Proteomes" id="UP000036449"/>
    </source>
</evidence>
<keyword evidence="10" id="KW-1185">Reference proteome</keyword>
<gene>
    <name evidence="9" type="ORF">VQ03_04410</name>
</gene>
<dbReference type="EMBL" id="LABZ01000025">
    <property type="protein sequence ID" value="KMO44251.1"/>
    <property type="molecule type" value="Genomic_DNA"/>
</dbReference>
<keyword evidence="3" id="KW-0597">Phosphoprotein</keyword>
<keyword evidence="6" id="KW-0418">Kinase</keyword>
<reference evidence="9 10" key="1">
    <citation type="submission" date="2015-03" db="EMBL/GenBank/DDBJ databases">
        <title>Genome sequencing of Methylobacterium tarhaniae DSM 25844.</title>
        <authorList>
            <person name="Chaudhry V."/>
            <person name="Patil P.B."/>
        </authorList>
    </citation>
    <scope>NUCLEOTIDE SEQUENCE [LARGE SCALE GENOMIC DNA]</scope>
    <source>
        <strain evidence="9 10">DSM 25844</strain>
    </source>
</reference>
<evidence type="ECO:0000256" key="6">
    <source>
        <dbReference type="ARBA" id="ARBA00022777"/>
    </source>
</evidence>
<evidence type="ECO:0000256" key="5">
    <source>
        <dbReference type="ARBA" id="ARBA00022741"/>
    </source>
</evidence>
<dbReference type="GO" id="GO:0004673">
    <property type="term" value="F:protein histidine kinase activity"/>
    <property type="evidence" value="ECO:0007669"/>
    <property type="project" value="UniProtKB-EC"/>
</dbReference>
<comment type="caution">
    <text evidence="9">The sequence shown here is derived from an EMBL/GenBank/DDBJ whole genome shotgun (WGS) entry which is preliminary data.</text>
</comment>
<dbReference type="PANTHER" id="PTHR41523:SF8">
    <property type="entry name" value="ETHYLENE RESPONSE SENSOR PROTEIN"/>
    <property type="match status" value="1"/>
</dbReference>
<evidence type="ECO:0000259" key="8">
    <source>
        <dbReference type="SMART" id="SM00911"/>
    </source>
</evidence>
<keyword evidence="7" id="KW-0067">ATP-binding</keyword>
<evidence type="ECO:0000256" key="1">
    <source>
        <dbReference type="ARBA" id="ARBA00000085"/>
    </source>
</evidence>
<dbReference type="Proteomes" id="UP000036449">
    <property type="component" value="Unassembled WGS sequence"/>
</dbReference>
<proteinExistence type="predicted"/>
<dbReference type="InterPro" id="IPR011102">
    <property type="entry name" value="Sig_transdc_His_kinase_HWE"/>
</dbReference>
<evidence type="ECO:0000256" key="7">
    <source>
        <dbReference type="ARBA" id="ARBA00022840"/>
    </source>
</evidence>
<protein>
    <recommendedName>
        <fullName evidence="2">histidine kinase</fullName>
        <ecNumber evidence="2">2.7.13.3</ecNumber>
    </recommendedName>
</protein>
<dbReference type="SMART" id="SM00911">
    <property type="entry name" value="HWE_HK"/>
    <property type="match status" value="1"/>
</dbReference>
<keyword evidence="4" id="KW-0808">Transferase</keyword>
<sequence length="223" mass="24022">MILRDASPASARTTDRDRAGVSELRRQIRNTLGVTRAVVRRSIQTSDTLEELALHLDGRLDAIARVQSIFGGEPAVGADVSLVVAEELLANRIREGEQVTLTGPDVRLPQRLGERLGLAIHELAINAFEHGALALPAGRIAISWQVDEATPRRLVLTWKESGGLTLVGAPQRTGFGAELLLKTLPYELKAEVAWEVEPGGLRCVIALPLPPRDAPQARSASAT</sequence>
<evidence type="ECO:0000256" key="4">
    <source>
        <dbReference type="ARBA" id="ARBA00022679"/>
    </source>
</evidence>
<evidence type="ECO:0000256" key="2">
    <source>
        <dbReference type="ARBA" id="ARBA00012438"/>
    </source>
</evidence>
<comment type="catalytic activity">
    <reaction evidence="1">
        <text>ATP + protein L-histidine = ADP + protein N-phospho-L-histidine.</text>
        <dbReference type="EC" id="2.7.13.3"/>
    </reaction>
</comment>
<keyword evidence="5" id="KW-0547">Nucleotide-binding</keyword>
<dbReference type="GO" id="GO:0005524">
    <property type="term" value="F:ATP binding"/>
    <property type="evidence" value="ECO:0007669"/>
    <property type="project" value="UniProtKB-KW"/>
</dbReference>
<dbReference type="InterPro" id="IPR036890">
    <property type="entry name" value="HATPase_C_sf"/>
</dbReference>
<evidence type="ECO:0000313" key="9">
    <source>
        <dbReference type="EMBL" id="KMO44251.1"/>
    </source>
</evidence>
<feature type="domain" description="Signal transduction histidine kinase HWE region" evidence="8">
    <location>
        <begin position="23"/>
        <end position="105"/>
    </location>
</feature>
<name>A0A0J6VY43_9HYPH</name>
<dbReference type="Pfam" id="PF07536">
    <property type="entry name" value="HWE_HK"/>
    <property type="match status" value="1"/>
</dbReference>
<dbReference type="Gene3D" id="3.30.565.10">
    <property type="entry name" value="Histidine kinase-like ATPase, C-terminal domain"/>
    <property type="match status" value="1"/>
</dbReference>
<evidence type="ECO:0000256" key="3">
    <source>
        <dbReference type="ARBA" id="ARBA00022553"/>
    </source>
</evidence>
<dbReference type="EC" id="2.7.13.3" evidence="2"/>